<evidence type="ECO:0000256" key="1">
    <source>
        <dbReference type="SAM" id="Phobius"/>
    </source>
</evidence>
<organism evidence="2 3">
    <name type="scientific">Marinospirillum celere</name>
    <dbReference type="NCBI Taxonomy" id="1122252"/>
    <lineage>
        <taxon>Bacteria</taxon>
        <taxon>Pseudomonadati</taxon>
        <taxon>Pseudomonadota</taxon>
        <taxon>Gammaproteobacteria</taxon>
        <taxon>Oceanospirillales</taxon>
        <taxon>Oceanospirillaceae</taxon>
        <taxon>Marinospirillum</taxon>
    </lineage>
</organism>
<keyword evidence="1" id="KW-0472">Membrane</keyword>
<dbReference type="EMBL" id="FOLH01000005">
    <property type="protein sequence ID" value="SFC37692.1"/>
    <property type="molecule type" value="Genomic_DNA"/>
</dbReference>
<reference evidence="2 3" key="1">
    <citation type="submission" date="2016-10" db="EMBL/GenBank/DDBJ databases">
        <authorList>
            <person name="de Groot N.N."/>
        </authorList>
    </citation>
    <scope>NUCLEOTIDE SEQUENCE [LARGE SCALE GENOMIC DNA]</scope>
    <source>
        <strain evidence="2 3">DSM 18438</strain>
    </source>
</reference>
<dbReference type="Gene3D" id="3.30.70.60">
    <property type="match status" value="1"/>
</dbReference>
<dbReference type="RefSeq" id="WP_177203547.1">
    <property type="nucleotide sequence ID" value="NZ_FOLH01000005.1"/>
</dbReference>
<dbReference type="InterPro" id="IPR014717">
    <property type="entry name" value="Transl_elong_EF1B/ribsomal_bS6"/>
</dbReference>
<evidence type="ECO:0000313" key="2">
    <source>
        <dbReference type="EMBL" id="SFC37692.1"/>
    </source>
</evidence>
<dbReference type="PANTHER" id="PTHR39555:SF1">
    <property type="entry name" value="TYPE IV PILUS INNER MEMBRANE COMPONENT PILO"/>
    <property type="match status" value="1"/>
</dbReference>
<keyword evidence="3" id="KW-1185">Reference proteome</keyword>
<gene>
    <name evidence="2" type="ORF">SAMN05660443_2415</name>
</gene>
<keyword evidence="1" id="KW-0812">Transmembrane</keyword>
<name>A0A1I1IPR7_9GAMM</name>
<dbReference type="GO" id="GO:0043683">
    <property type="term" value="P:type IV pilus assembly"/>
    <property type="evidence" value="ECO:0007669"/>
    <property type="project" value="InterPro"/>
</dbReference>
<dbReference type="PANTHER" id="PTHR39555">
    <property type="entry name" value="FIMBRIAL ASSEMBLY PROTEIN PILO-LIKE PROTEIN-RELATED"/>
    <property type="match status" value="1"/>
</dbReference>
<proteinExistence type="predicted"/>
<keyword evidence="1" id="KW-1133">Transmembrane helix</keyword>
<sequence length="226" mass="26764">MKRIHLPTQDFKHWLVGQWRAIKRLEKDDLDLQRAGQWPYLIKGCALLCLLIGVIFVSNWLLLATVREDLQSYQNEQQQLFERYQTRAFQAANLTAYQQQMRVMEATFADLLSKLPIEREIPRLIEDIQDQADRQRLEVQALNLRSEQNRDFYTELPFEIRVRGDFHRLASFMAGISSLDRIITLHDFTMTPEKRGQPTQVNLLLQARTYRYDESIQPPSSRRQGR</sequence>
<accession>A0A1I1IPR7</accession>
<dbReference type="Pfam" id="PF04350">
    <property type="entry name" value="PilO"/>
    <property type="match status" value="1"/>
</dbReference>
<evidence type="ECO:0000313" key="3">
    <source>
        <dbReference type="Proteomes" id="UP000199058"/>
    </source>
</evidence>
<dbReference type="Proteomes" id="UP000199058">
    <property type="component" value="Unassembled WGS sequence"/>
</dbReference>
<dbReference type="GO" id="GO:0043107">
    <property type="term" value="P:type IV pilus-dependent motility"/>
    <property type="evidence" value="ECO:0007669"/>
    <property type="project" value="InterPro"/>
</dbReference>
<feature type="transmembrane region" description="Helical" evidence="1">
    <location>
        <begin position="40"/>
        <end position="63"/>
    </location>
</feature>
<dbReference type="InterPro" id="IPR007445">
    <property type="entry name" value="PilO"/>
</dbReference>
<dbReference type="AlphaFoldDB" id="A0A1I1IPR7"/>
<protein>
    <submittedName>
        <fullName evidence="2">Type IV pilus assembly protein PilO</fullName>
    </submittedName>
</protein>
<dbReference type="Gene3D" id="1.10.287.540">
    <property type="entry name" value="Helix hairpin bin"/>
    <property type="match status" value="1"/>
</dbReference>
<dbReference type="STRING" id="1122252.SAMN05660443_2415"/>